<name>A0ABS7HM04_9MICO</name>
<protein>
    <recommendedName>
        <fullName evidence="4">DUF4190 domain-containing protein</fullName>
    </recommendedName>
</protein>
<evidence type="ECO:0000256" key="1">
    <source>
        <dbReference type="SAM" id="Phobius"/>
    </source>
</evidence>
<sequence length="89" mass="8533">MNSDDAPATAKPVSAAAVTALILGLAALVLIPVAAGTYPIALILGAAAIILGIVAVVNSRRGTGGGWLAYAGSVAGLVAVILVAILSLT</sequence>
<keyword evidence="3" id="KW-1185">Reference proteome</keyword>
<comment type="caution">
    <text evidence="2">The sequence shown here is derived from an EMBL/GenBank/DDBJ whole genome shotgun (WGS) entry which is preliminary data.</text>
</comment>
<keyword evidence="1" id="KW-0812">Transmembrane</keyword>
<dbReference type="Proteomes" id="UP001196843">
    <property type="component" value="Unassembled WGS sequence"/>
</dbReference>
<feature type="transmembrane region" description="Helical" evidence="1">
    <location>
        <begin position="12"/>
        <end position="31"/>
    </location>
</feature>
<keyword evidence="1" id="KW-1133">Transmembrane helix</keyword>
<feature type="transmembrane region" description="Helical" evidence="1">
    <location>
        <begin position="68"/>
        <end position="88"/>
    </location>
</feature>
<organism evidence="2 3">
    <name type="scientific">Microbacterium jejuense</name>
    <dbReference type="NCBI Taxonomy" id="1263637"/>
    <lineage>
        <taxon>Bacteria</taxon>
        <taxon>Bacillati</taxon>
        <taxon>Actinomycetota</taxon>
        <taxon>Actinomycetes</taxon>
        <taxon>Micrococcales</taxon>
        <taxon>Microbacteriaceae</taxon>
        <taxon>Microbacterium</taxon>
    </lineage>
</organism>
<evidence type="ECO:0000313" key="3">
    <source>
        <dbReference type="Proteomes" id="UP001196843"/>
    </source>
</evidence>
<keyword evidence="1" id="KW-0472">Membrane</keyword>
<feature type="transmembrane region" description="Helical" evidence="1">
    <location>
        <begin position="37"/>
        <end position="56"/>
    </location>
</feature>
<dbReference type="EMBL" id="JAEUAW010000003">
    <property type="protein sequence ID" value="MBW9093084.1"/>
    <property type="molecule type" value="Genomic_DNA"/>
</dbReference>
<accession>A0ABS7HM04</accession>
<reference evidence="2 3" key="1">
    <citation type="journal article" date="2021" name="MBio">
        <title>Poor Competitiveness of Bradyrhizobium in Pigeon Pea Root Colonization in Indian Soils.</title>
        <authorList>
            <person name="Chalasani D."/>
            <person name="Basu A."/>
            <person name="Pullabhotla S.V.S.R.N."/>
            <person name="Jorrin B."/>
            <person name="Neal A.L."/>
            <person name="Poole P.S."/>
            <person name="Podile A.R."/>
            <person name="Tkacz A."/>
        </authorList>
    </citation>
    <scope>NUCLEOTIDE SEQUENCE [LARGE SCALE GENOMIC DNA]</scope>
    <source>
        <strain evidence="2 3">HU14</strain>
    </source>
</reference>
<gene>
    <name evidence="2" type="ORF">JNB62_05265</name>
</gene>
<evidence type="ECO:0008006" key="4">
    <source>
        <dbReference type="Google" id="ProtNLM"/>
    </source>
</evidence>
<dbReference type="RefSeq" id="WP_220299806.1">
    <property type="nucleotide sequence ID" value="NZ_JAEUAW010000003.1"/>
</dbReference>
<proteinExistence type="predicted"/>
<evidence type="ECO:0000313" key="2">
    <source>
        <dbReference type="EMBL" id="MBW9093084.1"/>
    </source>
</evidence>